<keyword evidence="5 7" id="KW-1133">Transmembrane helix</keyword>
<dbReference type="NCBIfam" id="TIGR00786">
    <property type="entry name" value="dctM"/>
    <property type="match status" value="1"/>
</dbReference>
<comment type="caution">
    <text evidence="9">The sequence shown here is derived from an EMBL/GenBank/DDBJ whole genome shotgun (WGS) entry which is preliminary data.</text>
</comment>
<dbReference type="PIRSF" id="PIRSF006066">
    <property type="entry name" value="HI0050"/>
    <property type="match status" value="1"/>
</dbReference>
<feature type="transmembrane region" description="Helical" evidence="7">
    <location>
        <begin position="172"/>
        <end position="197"/>
    </location>
</feature>
<evidence type="ECO:0000256" key="1">
    <source>
        <dbReference type="ARBA" id="ARBA00004429"/>
    </source>
</evidence>
<feature type="transmembrane region" description="Helical" evidence="7">
    <location>
        <begin position="396"/>
        <end position="417"/>
    </location>
</feature>
<keyword evidence="4 7" id="KW-0812">Transmembrane</keyword>
<proteinExistence type="inferred from homology"/>
<accession>A0A9J6PH64</accession>
<evidence type="ECO:0000256" key="5">
    <source>
        <dbReference type="ARBA" id="ARBA00022989"/>
    </source>
</evidence>
<reference evidence="9" key="1">
    <citation type="submission" date="2022-06" db="EMBL/GenBank/DDBJ databases">
        <title>Isolation and Genomics of Futiania mangrovii gen. nov., sp. nov., a Rare and Metabolically-versatile member in the Class Alphaproteobacteria.</title>
        <authorList>
            <person name="Liu L."/>
            <person name="Huang W.-C."/>
            <person name="Pan J."/>
            <person name="Li J."/>
            <person name="Huang Y."/>
            <person name="Du H."/>
            <person name="Liu Y."/>
            <person name="Li M."/>
        </authorList>
    </citation>
    <scope>NUCLEOTIDE SEQUENCE</scope>
    <source>
        <strain evidence="9">FT118</strain>
    </source>
</reference>
<dbReference type="Proteomes" id="UP001055804">
    <property type="component" value="Unassembled WGS sequence"/>
</dbReference>
<sequence>MSGPILSVGLLGLLFLLLGLGVWVAWSLITIGVVSLAAFTNVPTGKVMATALWSASSQWALVSLPLFIWMGEILSRTRVMELLFSALSPLLRNLPGGLIHTNIVGSGVFATVSGSSSATCVTVGKLTIPALRERGYADREIIGTLTSASALGLMIPPSIGLIVYGVVAEVSIARLFLAGFLPGFVLMLMLMVVAGFMDPGTKTTEEPRIGWAEILRRGAGLFPILSLIVIVLGSIYGGYATPTEAAAVGVAGALVIALMRRELTAASFKEGVLGAIRTTCMIGFITVSAAFLSTAMGYTGIPRMLAESIASFGLSQIGLIVVLTLFFVVLGCFLEGMSLIVLTGAILTPIVTEAGIDPVWFGIYLIAIIEISLITPPVGLNLFVMQSLTGHEISSIVRAVFPYFLTLLAFVTLLVMFPELALFLPSLSGH</sequence>
<feature type="transmembrane region" description="Helical" evidence="7">
    <location>
        <begin position="218"/>
        <end position="239"/>
    </location>
</feature>
<dbReference type="RefSeq" id="WP_269333091.1">
    <property type="nucleotide sequence ID" value="NZ_JAMZFT010000002.1"/>
</dbReference>
<gene>
    <name evidence="9" type="ORF">NJQ99_12110</name>
</gene>
<feature type="transmembrane region" description="Helical" evidence="7">
    <location>
        <begin position="337"/>
        <end position="356"/>
    </location>
</feature>
<evidence type="ECO:0000256" key="6">
    <source>
        <dbReference type="ARBA" id="ARBA00023136"/>
    </source>
</evidence>
<evidence type="ECO:0000313" key="10">
    <source>
        <dbReference type="Proteomes" id="UP001055804"/>
    </source>
</evidence>
<keyword evidence="3 7" id="KW-0997">Cell inner membrane</keyword>
<keyword evidence="2" id="KW-1003">Cell membrane</keyword>
<evidence type="ECO:0000256" key="2">
    <source>
        <dbReference type="ARBA" id="ARBA00022475"/>
    </source>
</evidence>
<organism evidence="9 10">
    <name type="scientific">Futiania mangrovi</name>
    <dbReference type="NCBI Taxonomy" id="2959716"/>
    <lineage>
        <taxon>Bacteria</taxon>
        <taxon>Pseudomonadati</taxon>
        <taxon>Pseudomonadota</taxon>
        <taxon>Alphaproteobacteria</taxon>
        <taxon>Futianiales</taxon>
        <taxon>Futianiaceae</taxon>
        <taxon>Futiania</taxon>
    </lineage>
</organism>
<dbReference type="GO" id="GO:0022857">
    <property type="term" value="F:transmembrane transporter activity"/>
    <property type="evidence" value="ECO:0007669"/>
    <property type="project" value="UniProtKB-UniRule"/>
</dbReference>
<dbReference type="EMBL" id="JAMZFT010000002">
    <property type="protein sequence ID" value="MCP1337160.1"/>
    <property type="molecule type" value="Genomic_DNA"/>
</dbReference>
<feature type="transmembrane region" description="Helical" evidence="7">
    <location>
        <begin position="51"/>
        <end position="70"/>
    </location>
</feature>
<feature type="transmembrane region" description="Helical" evidence="7">
    <location>
        <begin position="141"/>
        <end position="166"/>
    </location>
</feature>
<comment type="function">
    <text evidence="7">Part of the tripartite ATP-independent periplasmic (TRAP) transport system.</text>
</comment>
<protein>
    <recommendedName>
        <fullName evidence="7">TRAP transporter large permease protein</fullName>
    </recommendedName>
</protein>
<comment type="subcellular location">
    <subcellularLocation>
        <location evidence="1 7">Cell inner membrane</location>
        <topology evidence="1 7">Multi-pass membrane protein</topology>
    </subcellularLocation>
</comment>
<feature type="transmembrane region" description="Helical" evidence="7">
    <location>
        <begin position="362"/>
        <end position="384"/>
    </location>
</feature>
<keyword evidence="6 7" id="KW-0472">Membrane</keyword>
<feature type="domain" description="TRAP C4-dicarboxylate transport system permease DctM subunit" evidence="8">
    <location>
        <begin position="11"/>
        <end position="420"/>
    </location>
</feature>
<feature type="transmembrane region" description="Helical" evidence="7">
    <location>
        <begin position="275"/>
        <end position="297"/>
    </location>
</feature>
<comment type="similarity">
    <text evidence="7">Belongs to the TRAP transporter large permease family.</text>
</comment>
<dbReference type="GO" id="GO:0005886">
    <property type="term" value="C:plasma membrane"/>
    <property type="evidence" value="ECO:0007669"/>
    <property type="project" value="UniProtKB-SubCell"/>
</dbReference>
<comment type="caution">
    <text evidence="7">Lacks conserved residue(s) required for the propagation of feature annotation.</text>
</comment>
<keyword evidence="10" id="KW-1185">Reference proteome</keyword>
<evidence type="ECO:0000259" key="8">
    <source>
        <dbReference type="Pfam" id="PF06808"/>
    </source>
</evidence>
<dbReference type="PANTHER" id="PTHR33362:SF5">
    <property type="entry name" value="C4-DICARBOXYLATE TRAP TRANSPORTER LARGE PERMEASE PROTEIN DCTM"/>
    <property type="match status" value="1"/>
</dbReference>
<dbReference type="AlphaFoldDB" id="A0A9J6PH64"/>
<keyword evidence="7" id="KW-0813">Transport</keyword>
<evidence type="ECO:0000256" key="4">
    <source>
        <dbReference type="ARBA" id="ARBA00022692"/>
    </source>
</evidence>
<comment type="subunit">
    <text evidence="7">The complex comprises the extracytoplasmic solute receptor protein and the two transmembrane proteins.</text>
</comment>
<feature type="transmembrane region" description="Helical" evidence="7">
    <location>
        <begin position="245"/>
        <end position="263"/>
    </location>
</feature>
<feature type="transmembrane region" description="Helical" evidence="7">
    <location>
        <begin position="309"/>
        <end position="330"/>
    </location>
</feature>
<evidence type="ECO:0000256" key="3">
    <source>
        <dbReference type="ARBA" id="ARBA00022519"/>
    </source>
</evidence>
<dbReference type="InterPro" id="IPR004681">
    <property type="entry name" value="TRAP_DctM"/>
</dbReference>
<dbReference type="Pfam" id="PF06808">
    <property type="entry name" value="DctM"/>
    <property type="match status" value="1"/>
</dbReference>
<dbReference type="PANTHER" id="PTHR33362">
    <property type="entry name" value="SIALIC ACID TRAP TRANSPORTER PERMEASE PROTEIN SIAT-RELATED"/>
    <property type="match status" value="1"/>
</dbReference>
<evidence type="ECO:0000313" key="9">
    <source>
        <dbReference type="EMBL" id="MCP1337160.1"/>
    </source>
</evidence>
<name>A0A9J6PH64_9PROT</name>
<dbReference type="InterPro" id="IPR010656">
    <property type="entry name" value="DctM"/>
</dbReference>
<evidence type="ECO:0000256" key="7">
    <source>
        <dbReference type="RuleBase" id="RU369079"/>
    </source>
</evidence>